<evidence type="ECO:0000313" key="2">
    <source>
        <dbReference type="EMBL" id="GAA3698200.1"/>
    </source>
</evidence>
<reference evidence="3" key="1">
    <citation type="journal article" date="2019" name="Int. J. Syst. Evol. Microbiol.">
        <title>The Global Catalogue of Microorganisms (GCM) 10K type strain sequencing project: providing services to taxonomists for standard genome sequencing and annotation.</title>
        <authorList>
            <consortium name="The Broad Institute Genomics Platform"/>
            <consortium name="The Broad Institute Genome Sequencing Center for Infectious Disease"/>
            <person name="Wu L."/>
            <person name="Ma J."/>
        </authorList>
    </citation>
    <scope>NUCLEOTIDE SEQUENCE [LARGE SCALE GENOMIC DNA]</scope>
    <source>
        <strain evidence="3">JCM 17125</strain>
    </source>
</reference>
<dbReference type="Proteomes" id="UP001501468">
    <property type="component" value="Unassembled WGS sequence"/>
</dbReference>
<gene>
    <name evidence="2" type="ORF">GCM10022399_13200</name>
</gene>
<keyword evidence="3" id="KW-1185">Reference proteome</keyword>
<organism evidence="2 3">
    <name type="scientific">Terrabacter ginsenosidimutans</name>
    <dbReference type="NCBI Taxonomy" id="490575"/>
    <lineage>
        <taxon>Bacteria</taxon>
        <taxon>Bacillati</taxon>
        <taxon>Actinomycetota</taxon>
        <taxon>Actinomycetes</taxon>
        <taxon>Micrococcales</taxon>
        <taxon>Intrasporangiaceae</taxon>
        <taxon>Terrabacter</taxon>
    </lineage>
</organism>
<feature type="signal peptide" evidence="1">
    <location>
        <begin position="1"/>
        <end position="25"/>
    </location>
</feature>
<sequence>MSSRPRLSAAAAMLVLMVGSVVLSAQPSAAATAPGRAMWVWSWTDAGSVVQLARTRGVGTLFVAVPADLTTSPSLPKVRDLATQARSAGLRVDALGGDPGWVDNPTWAVDHWVNPTIATGLFTGLHVDVEPWTTTAWTTSQSTTVSRYLSMLDRLVSASGARPVEADIPFWFDQIKAGRRSTLDKETMRRVSAVTLMAYRNTAAGTDGTLAIAASELASAAAMGKPVRIGQETTYLGSDPTEVKQTFYGQTLTRMDDQLAQVDSGASAYASYAGIAVHDFTGYAAMAP</sequence>
<dbReference type="EMBL" id="BAABDC010000002">
    <property type="protein sequence ID" value="GAA3698200.1"/>
    <property type="molecule type" value="Genomic_DNA"/>
</dbReference>
<comment type="caution">
    <text evidence="2">The sequence shown here is derived from an EMBL/GenBank/DDBJ whole genome shotgun (WGS) entry which is preliminary data.</text>
</comment>
<proteinExistence type="predicted"/>
<feature type="chain" id="PRO_5047124084" evidence="1">
    <location>
        <begin position="26"/>
        <end position="288"/>
    </location>
</feature>
<protein>
    <submittedName>
        <fullName evidence="2">Uncharacterized protein</fullName>
    </submittedName>
</protein>
<accession>A0ABP7D1J2</accession>
<keyword evidence="1" id="KW-0732">Signal</keyword>
<evidence type="ECO:0000313" key="3">
    <source>
        <dbReference type="Proteomes" id="UP001501468"/>
    </source>
</evidence>
<dbReference type="RefSeq" id="WP_344943345.1">
    <property type="nucleotide sequence ID" value="NZ_BAABDC010000002.1"/>
</dbReference>
<evidence type="ECO:0000256" key="1">
    <source>
        <dbReference type="SAM" id="SignalP"/>
    </source>
</evidence>
<name>A0ABP7D1J2_9MICO</name>